<dbReference type="Proteomes" id="UP001565368">
    <property type="component" value="Unassembled WGS sequence"/>
</dbReference>
<dbReference type="RefSeq" id="XP_069206444.1">
    <property type="nucleotide sequence ID" value="XM_069356603.1"/>
</dbReference>
<keyword evidence="2" id="KW-0472">Membrane</keyword>
<accession>A0ABR3PVK3</accession>
<protein>
    <submittedName>
        <fullName evidence="3">Uncharacterized protein</fullName>
    </submittedName>
</protein>
<dbReference type="EMBL" id="JBBXJM010000006">
    <property type="protein sequence ID" value="KAL1406500.1"/>
    <property type="molecule type" value="Genomic_DNA"/>
</dbReference>
<evidence type="ECO:0000313" key="3">
    <source>
        <dbReference type="EMBL" id="KAL1406500.1"/>
    </source>
</evidence>
<feature type="compositionally biased region" description="Low complexity" evidence="1">
    <location>
        <begin position="1"/>
        <end position="11"/>
    </location>
</feature>
<organism evidence="3 4">
    <name type="scientific">Vanrija albida</name>
    <dbReference type="NCBI Taxonomy" id="181172"/>
    <lineage>
        <taxon>Eukaryota</taxon>
        <taxon>Fungi</taxon>
        <taxon>Dikarya</taxon>
        <taxon>Basidiomycota</taxon>
        <taxon>Agaricomycotina</taxon>
        <taxon>Tremellomycetes</taxon>
        <taxon>Trichosporonales</taxon>
        <taxon>Trichosporonaceae</taxon>
        <taxon>Vanrija</taxon>
    </lineage>
</organism>
<keyword evidence="2" id="KW-1133">Transmembrane helix</keyword>
<keyword evidence="4" id="KW-1185">Reference proteome</keyword>
<evidence type="ECO:0000256" key="2">
    <source>
        <dbReference type="SAM" id="Phobius"/>
    </source>
</evidence>
<feature type="transmembrane region" description="Helical" evidence="2">
    <location>
        <begin position="139"/>
        <end position="159"/>
    </location>
</feature>
<dbReference type="GeneID" id="95989247"/>
<evidence type="ECO:0000256" key="1">
    <source>
        <dbReference type="SAM" id="MobiDB-lite"/>
    </source>
</evidence>
<keyword evidence="2" id="KW-0812">Transmembrane</keyword>
<gene>
    <name evidence="3" type="ORF">Q8F55_008204</name>
</gene>
<name>A0ABR3PVK3_9TREE</name>
<feature type="region of interest" description="Disordered" evidence="1">
    <location>
        <begin position="78"/>
        <end position="102"/>
    </location>
</feature>
<comment type="caution">
    <text evidence="3">The sequence shown here is derived from an EMBL/GenBank/DDBJ whole genome shotgun (WGS) entry which is preliminary data.</text>
</comment>
<feature type="compositionally biased region" description="Pro residues" evidence="1">
    <location>
        <begin position="12"/>
        <end position="23"/>
    </location>
</feature>
<reference evidence="3 4" key="1">
    <citation type="submission" date="2023-08" db="EMBL/GenBank/DDBJ databases">
        <title>Annotated Genome Sequence of Vanrija albida AlHP1.</title>
        <authorList>
            <person name="Herzog R."/>
        </authorList>
    </citation>
    <scope>NUCLEOTIDE SEQUENCE [LARGE SCALE GENOMIC DNA]</scope>
    <source>
        <strain evidence="3 4">AlHP1</strain>
    </source>
</reference>
<feature type="region of interest" description="Disordered" evidence="1">
    <location>
        <begin position="108"/>
        <end position="127"/>
    </location>
</feature>
<proteinExistence type="predicted"/>
<sequence>MSPTRTVTTPTTAPPRPARPPRPLSDVEILDLPRPSSDLGHHLDESPASEASDQLSPPAAAGNPFVSTATLNVSSASLPSIAITPSKDDSEAPVSSLTRARAADATSSFYDTDLEGGRSATATLPPQDHRRRLRPLEKVLIGLGGAGFVAGIVLAALYANKSI</sequence>
<feature type="region of interest" description="Disordered" evidence="1">
    <location>
        <begin position="1"/>
        <end position="65"/>
    </location>
</feature>
<evidence type="ECO:0000313" key="4">
    <source>
        <dbReference type="Proteomes" id="UP001565368"/>
    </source>
</evidence>